<dbReference type="EMBL" id="JBELQE010000048">
    <property type="protein sequence ID" value="MER2249777.1"/>
    <property type="molecule type" value="Genomic_DNA"/>
</dbReference>
<accession>A0ABV1QK66</accession>
<protein>
    <recommendedName>
        <fullName evidence="3">Type III secretion protein</fullName>
    </recommendedName>
</protein>
<name>A0ABV1QK66_9HYPH</name>
<dbReference type="Proteomes" id="UP001480955">
    <property type="component" value="Unassembled WGS sequence"/>
</dbReference>
<reference evidence="1 2" key="1">
    <citation type="submission" date="2024-06" db="EMBL/GenBank/DDBJ databases">
        <authorList>
            <person name="Campbell A.G."/>
        </authorList>
    </citation>
    <scope>NUCLEOTIDE SEQUENCE [LARGE SCALE GENOMIC DNA]</scope>
    <source>
        <strain evidence="1 2">EM12</strain>
    </source>
</reference>
<evidence type="ECO:0000313" key="2">
    <source>
        <dbReference type="Proteomes" id="UP001480955"/>
    </source>
</evidence>
<organism evidence="1 2">
    <name type="scientific">Methylorubrum podarium</name>
    <dbReference type="NCBI Taxonomy" id="200476"/>
    <lineage>
        <taxon>Bacteria</taxon>
        <taxon>Pseudomonadati</taxon>
        <taxon>Pseudomonadota</taxon>
        <taxon>Alphaproteobacteria</taxon>
        <taxon>Hyphomicrobiales</taxon>
        <taxon>Methylobacteriaceae</taxon>
        <taxon>Methylorubrum</taxon>
    </lineage>
</organism>
<comment type="caution">
    <text evidence="1">The sequence shown here is derived from an EMBL/GenBank/DDBJ whole genome shotgun (WGS) entry which is preliminary data.</text>
</comment>
<keyword evidence="2" id="KW-1185">Reference proteome</keyword>
<sequence>MDAAARCVRPTDLARLALLRARREAEAGRAAQAAAERRLSAEAAEARADQAARDREAARESGERAVYAGLTAGGAIPLAALERRRAALASLGEAVEAARAEAATEAEAASLARAAHEETLSALARRARATRKWQRAQDKILGLRRTLAERAEEHEAEDEILMRLGRAGAVA</sequence>
<gene>
    <name evidence="1" type="ORF">ABS772_07600</name>
</gene>
<evidence type="ECO:0008006" key="3">
    <source>
        <dbReference type="Google" id="ProtNLM"/>
    </source>
</evidence>
<dbReference type="RefSeq" id="WP_350393452.1">
    <property type="nucleotide sequence ID" value="NZ_JBELQE010000048.1"/>
</dbReference>
<proteinExistence type="predicted"/>
<evidence type="ECO:0000313" key="1">
    <source>
        <dbReference type="EMBL" id="MER2249777.1"/>
    </source>
</evidence>